<gene>
    <name evidence="7" type="primary">acnB</name>
    <name evidence="7" type="ORF">LA5096_02477</name>
</gene>
<dbReference type="Gene3D" id="1.25.40.310">
    <property type="entry name" value="Aconitate B, HEAT-like domain"/>
    <property type="match status" value="1"/>
</dbReference>
<protein>
    <submittedName>
        <fullName evidence="7">Aconitate hydratase 2</fullName>
        <ecNumber evidence="7">4.2.1.3</ecNumber>
    </submittedName>
</protein>
<keyword evidence="3" id="KW-0411">Iron-sulfur</keyword>
<dbReference type="SUPFAM" id="SSF52016">
    <property type="entry name" value="LeuD/IlvD-like"/>
    <property type="match status" value="1"/>
</dbReference>
<feature type="domain" description="Aconitase B swivel" evidence="5">
    <location>
        <begin position="176"/>
        <end position="407"/>
    </location>
</feature>
<dbReference type="RefSeq" id="WP_055113079.1">
    <property type="nucleotide sequence ID" value="NZ_CXWA01000001.1"/>
</dbReference>
<dbReference type="GO" id="GO:0005829">
    <property type="term" value="C:cytosol"/>
    <property type="evidence" value="ECO:0007669"/>
    <property type="project" value="TreeGrafter"/>
</dbReference>
<accession>A0A0M7A9A1</accession>
<dbReference type="InterPro" id="IPR015929">
    <property type="entry name" value="Aconitase_B_swivel"/>
</dbReference>
<organism evidence="7 8">
    <name type="scientific">Roseibium album</name>
    <dbReference type="NCBI Taxonomy" id="311410"/>
    <lineage>
        <taxon>Bacteria</taxon>
        <taxon>Pseudomonadati</taxon>
        <taxon>Pseudomonadota</taxon>
        <taxon>Alphaproteobacteria</taxon>
        <taxon>Hyphomicrobiales</taxon>
        <taxon>Stappiaceae</taxon>
        <taxon>Roseibium</taxon>
    </lineage>
</organism>
<dbReference type="GO" id="GO:0046872">
    <property type="term" value="F:metal ion binding"/>
    <property type="evidence" value="ECO:0007669"/>
    <property type="project" value="UniProtKB-KW"/>
</dbReference>
<dbReference type="SUPFAM" id="SSF53732">
    <property type="entry name" value="Aconitase iron-sulfur domain"/>
    <property type="match status" value="1"/>
</dbReference>
<sequence length="930" mass="101131">MSLYADYLNEIDTRKTEGLNPKPIEDGALVKEIVSQIKDLGNEHREDSLKFFIYNTLPGTTSAAGEKAKFLKEIVLGSSVVEEIPPRFAFELLSHMKGGPSVEVLLDLALGDNPAIARDAAEVLKTQVFLYEVDTDRLKAAYSDGNEIARDILESYAKAEFFTNLPDIDEEIKVVTYIAAEGDISTDLLSPGNQAHSRSDRELHGKCLISPEAQAEIRALQEQHPDKVVMLIAEKGTMGVGSSRMSGVNNVALWTGKQASPYVPFVNFAPIVAGTNGISPIFLTTVGVTGGIGIDLKNWVKKLDEDGNPILNNDGNPVLEQKYSVETGTVLTINTKDKKLYNEAGDEELVEVSSSFTPQKLEFIKAGGSYAIVFGKKLQSVACETLGIELKSAFAPSKEISHEGQGLTAVEKIFNKNAVGVKEGTVLHAGSDVRVKVNIVGSQDTTGLMTSQELEAMAATVLSPTVDGAYQSGCHTASVWDLKAQANTPKLMSFMHRFGLITARDPKGVYHSMTDVIHKVLNDITVDDWAIIIGGDSHTRMSKGVAFGADSGTVALALATGEATMPVPESVKVTFKGSMADHMDFRDVVHATQAQMLKQFGDNVFQGRIIEVHIGTLLADQAFTFTDWTAEMKAKASICISEPEVLIESLEIAKSRIQIMIDKGMDNDNQMLQGLIDIADKRIAEIRSGDKPALAPDTNARYFAEVVVDLDQIDEPMIADPDVNNADVSKRYTHDTIRPISYYRAEKKVDLGFVGSCMVHKGDVKIVAQMLRNLESSHGSVEFKAPLVVAAPTYNIIDELKEEGDWAVLQKYSGFEFDDSSPKHVARTEYENVLYLERPGCNLCMGNQEKAAKGDTVLATSTRLFKGRVVEDASDKKGESLLASTPVVVLSAILGRTPTVEEYKTAVEGIDLTKFAPPLQKPAATRSAHF</sequence>
<dbReference type="InterPro" id="IPR015928">
    <property type="entry name" value="Aconitase/3IPM_dehydase_swvl"/>
</dbReference>
<dbReference type="GO" id="GO:0003994">
    <property type="term" value="F:aconitate hydratase activity"/>
    <property type="evidence" value="ECO:0007669"/>
    <property type="project" value="UniProtKB-EC"/>
</dbReference>
<dbReference type="AlphaFoldDB" id="A0A0M7A9A1"/>
<dbReference type="InterPro" id="IPR001030">
    <property type="entry name" value="Acoase/IPM_deHydtase_lsu_aba"/>
</dbReference>
<dbReference type="STRING" id="311410.LA5095_01222"/>
<name>A0A0M7A9A1_9HYPH</name>
<dbReference type="Pfam" id="PF06434">
    <property type="entry name" value="Aconitase_2_N"/>
    <property type="match status" value="1"/>
</dbReference>
<dbReference type="NCBIfam" id="NF006690">
    <property type="entry name" value="PRK09238.1"/>
    <property type="match status" value="1"/>
</dbReference>
<dbReference type="InterPro" id="IPR015932">
    <property type="entry name" value="Aconitase_dom2"/>
</dbReference>
<keyword evidence="8" id="KW-1185">Reference proteome</keyword>
<keyword evidence="1" id="KW-0479">Metal-binding</keyword>
<dbReference type="GeneID" id="97669858"/>
<dbReference type="InterPro" id="IPR050926">
    <property type="entry name" value="Aconitase/IPM_isomerase"/>
</dbReference>
<dbReference type="PANTHER" id="PTHR43160">
    <property type="entry name" value="ACONITATE HYDRATASE B"/>
    <property type="match status" value="1"/>
</dbReference>
<evidence type="ECO:0000256" key="3">
    <source>
        <dbReference type="ARBA" id="ARBA00023014"/>
    </source>
</evidence>
<dbReference type="InterPro" id="IPR036288">
    <property type="entry name" value="Aconitase_B_HEAT-like_dom_sf"/>
</dbReference>
<feature type="domain" description="Aconitase/3-isopropylmalate dehydratase large subunit alpha/beta/alpha" evidence="4">
    <location>
        <begin position="411"/>
        <end position="895"/>
    </location>
</feature>
<keyword evidence="7" id="KW-0456">Lyase</keyword>
<dbReference type="EC" id="4.2.1.3" evidence="7"/>
<dbReference type="Pfam" id="PF11791">
    <property type="entry name" value="Aconitase_B_N"/>
    <property type="match status" value="1"/>
</dbReference>
<dbReference type="Gene3D" id="3.40.1060.10">
    <property type="entry name" value="Aconitase, Domain 2"/>
    <property type="match status" value="1"/>
</dbReference>
<evidence type="ECO:0000256" key="1">
    <source>
        <dbReference type="ARBA" id="ARBA00022723"/>
    </source>
</evidence>
<feature type="domain" description="Aconitase B HEAT-like" evidence="6">
    <location>
        <begin position="6"/>
        <end position="162"/>
    </location>
</feature>
<dbReference type="Gene3D" id="3.20.19.10">
    <property type="entry name" value="Aconitase, domain 4"/>
    <property type="match status" value="1"/>
</dbReference>
<dbReference type="Pfam" id="PF00330">
    <property type="entry name" value="Aconitase"/>
    <property type="match status" value="1"/>
</dbReference>
<dbReference type="Gene3D" id="3.30.499.10">
    <property type="entry name" value="Aconitase, domain 3"/>
    <property type="match status" value="2"/>
</dbReference>
<evidence type="ECO:0000259" key="5">
    <source>
        <dbReference type="Pfam" id="PF06434"/>
    </source>
</evidence>
<dbReference type="GO" id="GO:0019629">
    <property type="term" value="P:propionate catabolic process, 2-methylcitrate cycle"/>
    <property type="evidence" value="ECO:0007669"/>
    <property type="project" value="TreeGrafter"/>
</dbReference>
<dbReference type="Proteomes" id="UP000049983">
    <property type="component" value="Unassembled WGS sequence"/>
</dbReference>
<dbReference type="EMBL" id="CXWC01000010">
    <property type="protein sequence ID" value="CTQ70313.1"/>
    <property type="molecule type" value="Genomic_DNA"/>
</dbReference>
<dbReference type="GO" id="GO:0047456">
    <property type="term" value="F:2-methylisocitrate dehydratase activity"/>
    <property type="evidence" value="ECO:0007669"/>
    <property type="project" value="TreeGrafter"/>
</dbReference>
<evidence type="ECO:0000313" key="8">
    <source>
        <dbReference type="Proteomes" id="UP000049983"/>
    </source>
</evidence>
<dbReference type="SUPFAM" id="SSF74778">
    <property type="entry name" value="Aconitase B, N-terminal domain"/>
    <property type="match status" value="1"/>
</dbReference>
<dbReference type="InterPro" id="IPR036008">
    <property type="entry name" value="Aconitase_4Fe-4S_dom"/>
</dbReference>
<evidence type="ECO:0000259" key="6">
    <source>
        <dbReference type="Pfam" id="PF11791"/>
    </source>
</evidence>
<reference evidence="8" key="1">
    <citation type="submission" date="2015-07" db="EMBL/GenBank/DDBJ databases">
        <authorList>
            <person name="Rodrigo-Torres Lidia"/>
            <person name="Arahal R.David."/>
        </authorList>
    </citation>
    <scope>NUCLEOTIDE SEQUENCE [LARGE SCALE GENOMIC DNA]</scope>
    <source>
        <strain evidence="8">CECT 5096</strain>
    </source>
</reference>
<dbReference type="GO" id="GO:0006099">
    <property type="term" value="P:tricarboxylic acid cycle"/>
    <property type="evidence" value="ECO:0007669"/>
    <property type="project" value="InterPro"/>
</dbReference>
<evidence type="ECO:0000313" key="7">
    <source>
        <dbReference type="EMBL" id="CTQ70313.1"/>
    </source>
</evidence>
<dbReference type="InterPro" id="IPR015933">
    <property type="entry name" value="Aconitase_B_HEAT-like_dom"/>
</dbReference>
<dbReference type="PANTHER" id="PTHR43160:SF4">
    <property type="entry name" value="ACONITATE HYDRATASE B"/>
    <property type="match status" value="1"/>
</dbReference>
<proteinExistence type="predicted"/>
<keyword evidence="2" id="KW-0408">Iron</keyword>
<dbReference type="OrthoDB" id="9758061at2"/>
<evidence type="ECO:0000259" key="4">
    <source>
        <dbReference type="Pfam" id="PF00330"/>
    </source>
</evidence>
<dbReference type="InterPro" id="IPR015931">
    <property type="entry name" value="Acnase/IPM_dHydase_lsu_aba_1/3"/>
</dbReference>
<dbReference type="GO" id="GO:0051539">
    <property type="term" value="F:4 iron, 4 sulfur cluster binding"/>
    <property type="evidence" value="ECO:0007669"/>
    <property type="project" value="TreeGrafter"/>
</dbReference>
<evidence type="ECO:0000256" key="2">
    <source>
        <dbReference type="ARBA" id="ARBA00023004"/>
    </source>
</evidence>